<dbReference type="Gene3D" id="2.60.40.420">
    <property type="entry name" value="Cupredoxins - blue copper proteins"/>
    <property type="match status" value="3"/>
</dbReference>
<dbReference type="GO" id="GO:0016491">
    <property type="term" value="F:oxidoreductase activity"/>
    <property type="evidence" value="ECO:0007669"/>
    <property type="project" value="UniProtKB-KW"/>
</dbReference>
<reference evidence="7 8" key="1">
    <citation type="submission" date="2019-07" db="EMBL/GenBank/DDBJ databases">
        <title>Genomics analysis of Aphanomyces spp. identifies a new class of oomycete effector associated with host adaptation.</title>
        <authorList>
            <person name="Gaulin E."/>
        </authorList>
    </citation>
    <scope>NUCLEOTIDE SEQUENCE [LARGE SCALE GENOMIC DNA]</scope>
    <source>
        <strain evidence="7 8">ATCC 201684</strain>
    </source>
</reference>
<keyword evidence="2" id="KW-0479">Metal-binding</keyword>
<comment type="similarity">
    <text evidence="1">Belongs to the multicopper oxidase family.</text>
</comment>
<accession>A0A6G0W893</accession>
<organism evidence="7 8">
    <name type="scientific">Aphanomyces euteiches</name>
    <dbReference type="NCBI Taxonomy" id="100861"/>
    <lineage>
        <taxon>Eukaryota</taxon>
        <taxon>Sar</taxon>
        <taxon>Stramenopiles</taxon>
        <taxon>Oomycota</taxon>
        <taxon>Saprolegniomycetes</taxon>
        <taxon>Saprolegniales</taxon>
        <taxon>Verrucalvaceae</taxon>
        <taxon>Aphanomyces</taxon>
    </lineage>
</organism>
<name>A0A6G0W893_9STRA</name>
<feature type="domain" description="Plastocyanin-like" evidence="6">
    <location>
        <begin position="73"/>
        <end position="174"/>
    </location>
</feature>
<evidence type="ECO:0000313" key="8">
    <source>
        <dbReference type="Proteomes" id="UP000481153"/>
    </source>
</evidence>
<sequence>MRVLAAILAVSAALGASLESYMSPAARAQLEHRPSAMRRDIHDVDTTVLNVDLNVTAFRTSVMMQDGTSVNFTTRAYNEQIPGPTIYVTPGDTFTITLRNQLQPGRTNATNLHLHGLHLADELTPIQPQATSVLSYTIPQDHPSGTYWYHPHLHGLLNSQMSGLMAGAIVILDRIQDMPPTLQSIPDHIAILQGVCTSGCPNQHDVLESAIQADDRGFQPQVASSLPHGIVSLVVNGESAPTIRVVEQEWFRVRWINAVANNGIELVLPCTAHLIARDGVTKSTWPRVSLIVIPPGGRADVVMQCERGLHTVQADNSTERNEWLGVLHRVPSQLVMQIQAETTQASEAIQIKPLQAGPPQVTLPWYMTKTNHHEGEGRCSVEYAFTTDKAGNGDVVFGVNHVMMTETDPGTALAKNVSTTWCLGSDADHSHPFHIHTTHFRVLSSKKWHESRPELYSPDEWRDTIPLYKDHVRLRFIPAVSGSMLSHCHIAWHADRGMGRMFHVED</sequence>
<keyword evidence="8" id="KW-1185">Reference proteome</keyword>
<dbReference type="AlphaFoldDB" id="A0A6G0W893"/>
<feature type="chain" id="PRO_5026168268" description="Plastocyanin-like domain-containing protein" evidence="4">
    <location>
        <begin position="29"/>
        <end position="506"/>
    </location>
</feature>
<protein>
    <recommendedName>
        <fullName evidence="9">Plastocyanin-like domain-containing protein</fullName>
    </recommendedName>
</protein>
<proteinExistence type="inferred from homology"/>
<dbReference type="EMBL" id="VJMJ01000304">
    <property type="protein sequence ID" value="KAF0723512.1"/>
    <property type="molecule type" value="Genomic_DNA"/>
</dbReference>
<evidence type="ECO:0000313" key="7">
    <source>
        <dbReference type="EMBL" id="KAF0723512.1"/>
    </source>
</evidence>
<evidence type="ECO:0000256" key="2">
    <source>
        <dbReference type="ARBA" id="ARBA00022723"/>
    </source>
</evidence>
<keyword evidence="3" id="KW-0560">Oxidoreductase</keyword>
<dbReference type="InterPro" id="IPR011707">
    <property type="entry name" value="Cu-oxidase-like_N"/>
</dbReference>
<evidence type="ECO:0000256" key="3">
    <source>
        <dbReference type="ARBA" id="ARBA00023002"/>
    </source>
</evidence>
<dbReference type="InterPro" id="IPR045087">
    <property type="entry name" value="Cu-oxidase_fam"/>
</dbReference>
<comment type="caution">
    <text evidence="7">The sequence shown here is derived from an EMBL/GenBank/DDBJ whole genome shotgun (WGS) entry which is preliminary data.</text>
</comment>
<feature type="signal peptide" evidence="4">
    <location>
        <begin position="1"/>
        <end position="28"/>
    </location>
</feature>
<evidence type="ECO:0000256" key="4">
    <source>
        <dbReference type="SAM" id="SignalP"/>
    </source>
</evidence>
<dbReference type="GO" id="GO:0005507">
    <property type="term" value="F:copper ion binding"/>
    <property type="evidence" value="ECO:0007669"/>
    <property type="project" value="InterPro"/>
</dbReference>
<dbReference type="SUPFAM" id="SSF49503">
    <property type="entry name" value="Cupredoxins"/>
    <property type="match status" value="2"/>
</dbReference>
<dbReference type="PANTHER" id="PTHR11709">
    <property type="entry name" value="MULTI-COPPER OXIDASE"/>
    <property type="match status" value="1"/>
</dbReference>
<dbReference type="InterPro" id="IPR002355">
    <property type="entry name" value="Cu_oxidase_Cu_BS"/>
</dbReference>
<gene>
    <name evidence="7" type="ORF">Ae201684_017593</name>
</gene>
<dbReference type="Proteomes" id="UP000481153">
    <property type="component" value="Unassembled WGS sequence"/>
</dbReference>
<dbReference type="InterPro" id="IPR011706">
    <property type="entry name" value="Cu-oxidase_C"/>
</dbReference>
<feature type="domain" description="Plastocyanin-like" evidence="5">
    <location>
        <begin position="397"/>
        <end position="505"/>
    </location>
</feature>
<dbReference type="PROSITE" id="PS00080">
    <property type="entry name" value="MULTICOPPER_OXIDASE2"/>
    <property type="match status" value="1"/>
</dbReference>
<dbReference type="VEuPathDB" id="FungiDB:AeMF1_013806"/>
<evidence type="ECO:0008006" key="9">
    <source>
        <dbReference type="Google" id="ProtNLM"/>
    </source>
</evidence>
<dbReference type="InterPro" id="IPR008972">
    <property type="entry name" value="Cupredoxin"/>
</dbReference>
<evidence type="ECO:0000259" key="6">
    <source>
        <dbReference type="Pfam" id="PF07732"/>
    </source>
</evidence>
<dbReference type="Pfam" id="PF07731">
    <property type="entry name" value="Cu-oxidase_2"/>
    <property type="match status" value="1"/>
</dbReference>
<evidence type="ECO:0000256" key="1">
    <source>
        <dbReference type="ARBA" id="ARBA00010609"/>
    </source>
</evidence>
<keyword evidence="4" id="KW-0732">Signal</keyword>
<dbReference type="CDD" id="cd13853">
    <property type="entry name" value="CuRO_1_Tth-MCO_like"/>
    <property type="match status" value="1"/>
</dbReference>
<evidence type="ECO:0000259" key="5">
    <source>
        <dbReference type="Pfam" id="PF07731"/>
    </source>
</evidence>
<dbReference type="Pfam" id="PF07732">
    <property type="entry name" value="Cu-oxidase_3"/>
    <property type="match status" value="1"/>
</dbReference>
<dbReference type="PANTHER" id="PTHR11709:SF518">
    <property type="entry name" value="MULTICOPPER OXIDASE"/>
    <property type="match status" value="1"/>
</dbReference>